<evidence type="ECO:0000313" key="3">
    <source>
        <dbReference type="Proteomes" id="UP001595579"/>
    </source>
</evidence>
<dbReference type="RefSeq" id="WP_386771010.1">
    <property type="nucleotide sequence ID" value="NZ_JBHRUG010000002.1"/>
</dbReference>
<accession>A0ABV7LIR2</accession>
<keyword evidence="3" id="KW-1185">Reference proteome</keyword>
<gene>
    <name evidence="2" type="ORF">ACFOEV_01820</name>
</gene>
<dbReference type="Pfam" id="PF13643">
    <property type="entry name" value="DUF4145"/>
    <property type="match status" value="1"/>
</dbReference>
<evidence type="ECO:0000313" key="2">
    <source>
        <dbReference type="EMBL" id="MFC3282348.1"/>
    </source>
</evidence>
<sequence length="201" mass="22752">MVLIERNTELRVDLDDEGHAIGSSGAVWVLYECQGCENVVLRRRFWHTDMERGESEEESCYNTWYPPLISRQIPEWHKELPDAERRLISEVYVALHAKALSLTTMGLRALLDMYIVRKIGDVGTFNEKLEKLQQGGFLSAAQLKQLDTALDAGNAAAHRGFCPPEETVAFALDVVEVLLHQDHLGHKSKKVSSGIPKREKR</sequence>
<name>A0ABV7LIR2_9GAMM</name>
<dbReference type="InterPro" id="IPR025285">
    <property type="entry name" value="DUF4145"/>
</dbReference>
<reference evidence="3" key="1">
    <citation type="journal article" date="2019" name="Int. J. Syst. Evol. Microbiol.">
        <title>The Global Catalogue of Microorganisms (GCM) 10K type strain sequencing project: providing services to taxonomists for standard genome sequencing and annotation.</title>
        <authorList>
            <consortium name="The Broad Institute Genomics Platform"/>
            <consortium name="The Broad Institute Genome Sequencing Center for Infectious Disease"/>
            <person name="Wu L."/>
            <person name="Ma J."/>
        </authorList>
    </citation>
    <scope>NUCLEOTIDE SEQUENCE [LARGE SCALE GENOMIC DNA]</scope>
    <source>
        <strain evidence="3">CECT 7698</strain>
    </source>
</reference>
<proteinExistence type="predicted"/>
<feature type="domain" description="DUF4145" evidence="1">
    <location>
        <begin position="90"/>
        <end position="174"/>
    </location>
</feature>
<dbReference type="EMBL" id="JBHRUG010000002">
    <property type="protein sequence ID" value="MFC3282348.1"/>
    <property type="molecule type" value="Genomic_DNA"/>
</dbReference>
<evidence type="ECO:0000259" key="1">
    <source>
        <dbReference type="Pfam" id="PF13643"/>
    </source>
</evidence>
<dbReference type="Proteomes" id="UP001595579">
    <property type="component" value="Unassembled WGS sequence"/>
</dbReference>
<organism evidence="2 3">
    <name type="scientific">Litchfieldella rifensis</name>
    <dbReference type="NCBI Taxonomy" id="762643"/>
    <lineage>
        <taxon>Bacteria</taxon>
        <taxon>Pseudomonadati</taxon>
        <taxon>Pseudomonadota</taxon>
        <taxon>Gammaproteobacteria</taxon>
        <taxon>Oceanospirillales</taxon>
        <taxon>Halomonadaceae</taxon>
        <taxon>Litchfieldella</taxon>
    </lineage>
</organism>
<comment type="caution">
    <text evidence="2">The sequence shown here is derived from an EMBL/GenBank/DDBJ whole genome shotgun (WGS) entry which is preliminary data.</text>
</comment>
<protein>
    <submittedName>
        <fullName evidence="2">DUF4145 domain-containing protein</fullName>
    </submittedName>
</protein>